<organism evidence="2">
    <name type="scientific">Solibacter usitatus (strain Ellin6076)</name>
    <dbReference type="NCBI Taxonomy" id="234267"/>
    <lineage>
        <taxon>Bacteria</taxon>
        <taxon>Pseudomonadati</taxon>
        <taxon>Acidobacteriota</taxon>
        <taxon>Terriglobia</taxon>
        <taxon>Bryobacterales</taxon>
        <taxon>Solibacteraceae</taxon>
        <taxon>Candidatus Solibacter</taxon>
    </lineage>
</organism>
<dbReference type="Gene3D" id="3.40.50.12140">
    <property type="entry name" value="Domain of unknown function DUF4159"/>
    <property type="match status" value="1"/>
</dbReference>
<protein>
    <recommendedName>
        <fullName evidence="1">DUF4159 domain-containing protein</fullName>
    </recommendedName>
</protein>
<dbReference type="KEGG" id="sus:Acid_2723"/>
<dbReference type="eggNOG" id="ENOG502ZA2Y">
    <property type="taxonomic scope" value="Bacteria"/>
</dbReference>
<dbReference type="HOGENOM" id="CLU_058818_1_0_0"/>
<sequence precursor="true">MDFPKAARWAACGVLCLGAVYAFQRPFRQFPGVEYFSFELTPDWQEKTEFAFARLMFPPGPLNGYRGRDADWRTGISLWTQDYPRADRHFSQAVRRLTRIHTRSVEQPVNLDEGDAYDWPWIYAVQVGEWGLTDAQGKALREYCLRGGFFMADDFHGVEEWAEFETRMRKAFPEYAIRDIEDSDAIFHTVYDLNDRYQIPGQAHLRQGYKAQNGPSSVGAHWRGIFDEKGRIMVAITYNSDVGDAWEYADDPWYPAKFADLAIRVGVNYIVYSMTH</sequence>
<dbReference type="STRING" id="234267.Acid_2723"/>
<reference evidence="2" key="1">
    <citation type="submission" date="2006-10" db="EMBL/GenBank/DDBJ databases">
        <title>Complete sequence of Solibacter usitatus Ellin6076.</title>
        <authorList>
            <consortium name="US DOE Joint Genome Institute"/>
            <person name="Copeland A."/>
            <person name="Lucas S."/>
            <person name="Lapidus A."/>
            <person name="Barry K."/>
            <person name="Detter J.C."/>
            <person name="Glavina del Rio T."/>
            <person name="Hammon N."/>
            <person name="Israni S."/>
            <person name="Dalin E."/>
            <person name="Tice H."/>
            <person name="Pitluck S."/>
            <person name="Thompson L.S."/>
            <person name="Brettin T."/>
            <person name="Bruce D."/>
            <person name="Han C."/>
            <person name="Tapia R."/>
            <person name="Gilna P."/>
            <person name="Schmutz J."/>
            <person name="Larimer F."/>
            <person name="Land M."/>
            <person name="Hauser L."/>
            <person name="Kyrpides N."/>
            <person name="Mikhailova N."/>
            <person name="Janssen P.H."/>
            <person name="Kuske C.R."/>
            <person name="Richardson P."/>
        </authorList>
    </citation>
    <scope>NUCLEOTIDE SEQUENCE</scope>
    <source>
        <strain evidence="2">Ellin6076</strain>
    </source>
</reference>
<feature type="domain" description="DUF4159" evidence="1">
    <location>
        <begin position="76"/>
        <end position="274"/>
    </location>
</feature>
<dbReference type="EMBL" id="CP000473">
    <property type="protein sequence ID" value="ABJ83712.1"/>
    <property type="molecule type" value="Genomic_DNA"/>
</dbReference>
<name>Q023W4_SOLUE</name>
<dbReference type="AlphaFoldDB" id="Q023W4"/>
<gene>
    <name evidence="2" type="ordered locus">Acid_2723</name>
</gene>
<dbReference type="Pfam" id="PF13709">
    <property type="entry name" value="DUF4159"/>
    <property type="match status" value="1"/>
</dbReference>
<proteinExistence type="predicted"/>
<dbReference type="InParanoid" id="Q023W4"/>
<evidence type="ECO:0000313" key="2">
    <source>
        <dbReference type="EMBL" id="ABJ83712.1"/>
    </source>
</evidence>
<evidence type="ECO:0000259" key="1">
    <source>
        <dbReference type="Pfam" id="PF13709"/>
    </source>
</evidence>
<dbReference type="InterPro" id="IPR025297">
    <property type="entry name" value="DUF4159"/>
</dbReference>
<dbReference type="OrthoDB" id="9773014at2"/>
<accession>Q023W4</accession>